<reference evidence="7 8" key="1">
    <citation type="submission" date="2019-07" db="EMBL/GenBank/DDBJ databases">
        <title>Genomic Encyclopedia of Archaeal and Bacterial Type Strains, Phase II (KMG-II): from individual species to whole genera.</title>
        <authorList>
            <person name="Goeker M."/>
        </authorList>
    </citation>
    <scope>NUCLEOTIDE SEQUENCE [LARGE SCALE GENOMIC DNA]</scope>
    <source>
        <strain evidence="7 8">ATCC BAA-1139</strain>
    </source>
</reference>
<dbReference type="InterPro" id="IPR036390">
    <property type="entry name" value="WH_DNA-bd_sf"/>
</dbReference>
<dbReference type="EMBL" id="VLLN01000008">
    <property type="protein sequence ID" value="TWJ19545.1"/>
    <property type="molecule type" value="Genomic_DNA"/>
</dbReference>
<dbReference type="Proteomes" id="UP000319449">
    <property type="component" value="Unassembled WGS sequence"/>
</dbReference>
<dbReference type="Pfam" id="PF09339">
    <property type="entry name" value="HTH_IclR"/>
    <property type="match status" value="1"/>
</dbReference>
<dbReference type="GO" id="GO:0003677">
    <property type="term" value="F:DNA binding"/>
    <property type="evidence" value="ECO:0007669"/>
    <property type="project" value="UniProtKB-KW"/>
</dbReference>
<evidence type="ECO:0000256" key="3">
    <source>
        <dbReference type="ARBA" id="ARBA00023163"/>
    </source>
</evidence>
<dbReference type="SUPFAM" id="SSF55781">
    <property type="entry name" value="GAF domain-like"/>
    <property type="match status" value="1"/>
</dbReference>
<dbReference type="OrthoDB" id="13103at2"/>
<dbReference type="GO" id="GO:0003700">
    <property type="term" value="F:DNA-binding transcription factor activity"/>
    <property type="evidence" value="ECO:0007669"/>
    <property type="project" value="TreeGrafter"/>
</dbReference>
<dbReference type="PANTHER" id="PTHR30136">
    <property type="entry name" value="HELIX-TURN-HELIX TRANSCRIPTIONAL REGULATOR, ICLR FAMILY"/>
    <property type="match status" value="1"/>
</dbReference>
<evidence type="ECO:0000259" key="6">
    <source>
        <dbReference type="PROSITE" id="PS51078"/>
    </source>
</evidence>
<dbReference type="InterPro" id="IPR014757">
    <property type="entry name" value="Tscrpt_reg_IclR_C"/>
</dbReference>
<dbReference type="AlphaFoldDB" id="A0A562VNS5"/>
<dbReference type="InterPro" id="IPR036388">
    <property type="entry name" value="WH-like_DNA-bd_sf"/>
</dbReference>
<evidence type="ECO:0000259" key="5">
    <source>
        <dbReference type="PROSITE" id="PS51077"/>
    </source>
</evidence>
<feature type="domain" description="IclR-ED" evidence="6">
    <location>
        <begin position="93"/>
        <end position="277"/>
    </location>
</feature>
<proteinExistence type="predicted"/>
<evidence type="ECO:0000256" key="4">
    <source>
        <dbReference type="SAM" id="MobiDB-lite"/>
    </source>
</evidence>
<evidence type="ECO:0000313" key="8">
    <source>
        <dbReference type="Proteomes" id="UP000319449"/>
    </source>
</evidence>
<evidence type="ECO:0000256" key="1">
    <source>
        <dbReference type="ARBA" id="ARBA00023015"/>
    </source>
</evidence>
<organism evidence="7 8">
    <name type="scientific">Geobacter argillaceus</name>
    <dbReference type="NCBI Taxonomy" id="345631"/>
    <lineage>
        <taxon>Bacteria</taxon>
        <taxon>Pseudomonadati</taxon>
        <taxon>Thermodesulfobacteriota</taxon>
        <taxon>Desulfuromonadia</taxon>
        <taxon>Geobacterales</taxon>
        <taxon>Geobacteraceae</taxon>
        <taxon>Geobacter</taxon>
    </lineage>
</organism>
<dbReference type="InterPro" id="IPR050707">
    <property type="entry name" value="HTH_MetabolicPath_Reg"/>
</dbReference>
<comment type="caution">
    <text evidence="7">The sequence shown here is derived from an EMBL/GenBank/DDBJ whole genome shotgun (WGS) entry which is preliminary data.</text>
</comment>
<keyword evidence="3" id="KW-0804">Transcription</keyword>
<dbReference type="Gene3D" id="3.30.450.40">
    <property type="match status" value="1"/>
</dbReference>
<feature type="region of interest" description="Disordered" evidence="4">
    <location>
        <begin position="1"/>
        <end position="23"/>
    </location>
</feature>
<gene>
    <name evidence="7" type="ORF">JN12_01662</name>
</gene>
<dbReference type="InterPro" id="IPR005471">
    <property type="entry name" value="Tscrpt_reg_IclR_N"/>
</dbReference>
<dbReference type="Pfam" id="PF01614">
    <property type="entry name" value="IclR_C"/>
    <property type="match status" value="1"/>
</dbReference>
<feature type="domain" description="HTH iclR-type" evidence="5">
    <location>
        <begin position="30"/>
        <end position="92"/>
    </location>
</feature>
<protein>
    <submittedName>
        <fullName evidence="7">IclR family transcriptional regulator</fullName>
    </submittedName>
</protein>
<accession>A0A562VNS5</accession>
<keyword evidence="2" id="KW-0238">DNA-binding</keyword>
<dbReference type="PROSITE" id="PS51078">
    <property type="entry name" value="ICLR_ED"/>
    <property type="match status" value="1"/>
</dbReference>
<name>A0A562VNS5_9BACT</name>
<evidence type="ECO:0000313" key="7">
    <source>
        <dbReference type="EMBL" id="TWJ19545.1"/>
    </source>
</evidence>
<keyword evidence="8" id="KW-1185">Reference proteome</keyword>
<dbReference type="PROSITE" id="PS51077">
    <property type="entry name" value="HTH_ICLR"/>
    <property type="match status" value="1"/>
</dbReference>
<dbReference type="RefSeq" id="WP_145021075.1">
    <property type="nucleotide sequence ID" value="NZ_VLLN01000008.1"/>
</dbReference>
<evidence type="ECO:0000256" key="2">
    <source>
        <dbReference type="ARBA" id="ARBA00023125"/>
    </source>
</evidence>
<dbReference type="PANTHER" id="PTHR30136:SF24">
    <property type="entry name" value="HTH-TYPE TRANSCRIPTIONAL REPRESSOR ALLR"/>
    <property type="match status" value="1"/>
</dbReference>
<sequence>MARRQGSRSAAEPSQHKSWSRHDDKSMYQIQSVINALSILEQVAGYAEGMTVDRLRKELGLTNDAVLRLIATLERRGYLELDRLTNHYRLSLQTLNLSQTFIRQSTLFHHARPIIEELSRECGETVYIAVFRDRQSVYLQQAETRHSVRVVSRFGSQLPAYGSAGGKVLLAGMAAEALEAYLKDTELVAYTPATITDRQALESHLRQVASQGFAVNEEDLESGVCGVAAPIRNHTRQVVAAAVISAPTIRVSPQRLHDELVPLVRAAADQISSRLGYNPVSREEG</sequence>
<dbReference type="SUPFAM" id="SSF46785">
    <property type="entry name" value="Winged helix' DNA-binding domain"/>
    <property type="match status" value="1"/>
</dbReference>
<dbReference type="InterPro" id="IPR029016">
    <property type="entry name" value="GAF-like_dom_sf"/>
</dbReference>
<dbReference type="GO" id="GO:0045892">
    <property type="term" value="P:negative regulation of DNA-templated transcription"/>
    <property type="evidence" value="ECO:0007669"/>
    <property type="project" value="TreeGrafter"/>
</dbReference>
<dbReference type="Gene3D" id="1.10.10.10">
    <property type="entry name" value="Winged helix-like DNA-binding domain superfamily/Winged helix DNA-binding domain"/>
    <property type="match status" value="1"/>
</dbReference>
<dbReference type="SMART" id="SM00346">
    <property type="entry name" value="HTH_ICLR"/>
    <property type="match status" value="1"/>
</dbReference>
<keyword evidence="1" id="KW-0805">Transcription regulation</keyword>